<accession>A0A1J1HXP4</accession>
<name>A0A1J1HXP4_9DIPT</name>
<dbReference type="Proteomes" id="UP000183832">
    <property type="component" value="Unassembled WGS sequence"/>
</dbReference>
<protein>
    <submittedName>
        <fullName evidence="2">CLUMA_CG006437, isoform A</fullName>
    </submittedName>
</protein>
<feature type="region of interest" description="Disordered" evidence="1">
    <location>
        <begin position="38"/>
        <end position="75"/>
    </location>
</feature>
<feature type="compositionally biased region" description="Basic and acidic residues" evidence="1">
    <location>
        <begin position="49"/>
        <end position="75"/>
    </location>
</feature>
<keyword evidence="3" id="KW-1185">Reference proteome</keyword>
<dbReference type="EMBL" id="CVRI01000035">
    <property type="protein sequence ID" value="CRK92855.1"/>
    <property type="molecule type" value="Genomic_DNA"/>
</dbReference>
<reference evidence="2 3" key="1">
    <citation type="submission" date="2015-04" db="EMBL/GenBank/DDBJ databases">
        <authorList>
            <person name="Syromyatnikov M.Y."/>
            <person name="Popov V.N."/>
        </authorList>
    </citation>
    <scope>NUCLEOTIDE SEQUENCE [LARGE SCALE GENOMIC DNA]</scope>
</reference>
<evidence type="ECO:0000313" key="3">
    <source>
        <dbReference type="Proteomes" id="UP000183832"/>
    </source>
</evidence>
<proteinExistence type="predicted"/>
<gene>
    <name evidence="2" type="ORF">CLUMA_CG006437</name>
</gene>
<organism evidence="2 3">
    <name type="scientific">Clunio marinus</name>
    <dbReference type="NCBI Taxonomy" id="568069"/>
    <lineage>
        <taxon>Eukaryota</taxon>
        <taxon>Metazoa</taxon>
        <taxon>Ecdysozoa</taxon>
        <taxon>Arthropoda</taxon>
        <taxon>Hexapoda</taxon>
        <taxon>Insecta</taxon>
        <taxon>Pterygota</taxon>
        <taxon>Neoptera</taxon>
        <taxon>Endopterygota</taxon>
        <taxon>Diptera</taxon>
        <taxon>Nematocera</taxon>
        <taxon>Chironomoidea</taxon>
        <taxon>Chironomidae</taxon>
        <taxon>Clunio</taxon>
    </lineage>
</organism>
<sequence>MNEILRQPNFREKKKSIYFIAHCLVTLVMQKNYKPIKQQRVRRNGTNSKELKTKDSRASTEKQDKKENILEEKEI</sequence>
<dbReference type="AlphaFoldDB" id="A0A1J1HXP4"/>
<evidence type="ECO:0000256" key="1">
    <source>
        <dbReference type="SAM" id="MobiDB-lite"/>
    </source>
</evidence>
<evidence type="ECO:0000313" key="2">
    <source>
        <dbReference type="EMBL" id="CRK92855.1"/>
    </source>
</evidence>